<dbReference type="AlphaFoldDB" id="A0A371XF91"/>
<comment type="caution">
    <text evidence="1">The sequence shown here is derived from an EMBL/GenBank/DDBJ whole genome shotgun (WGS) entry which is preliminary data.</text>
</comment>
<proteinExistence type="predicted"/>
<keyword evidence="2" id="KW-1185">Reference proteome</keyword>
<protein>
    <submittedName>
        <fullName evidence="1">Uncharacterized protein</fullName>
    </submittedName>
</protein>
<evidence type="ECO:0000313" key="2">
    <source>
        <dbReference type="Proteomes" id="UP000262379"/>
    </source>
</evidence>
<sequence>MFRPEDIGMLRRVFAEHCESCGIKTDIGRESVATSLIGFYKSGIRSSLELHAALDKEENRPPTILNY</sequence>
<evidence type="ECO:0000313" key="1">
    <source>
        <dbReference type="EMBL" id="RFC67891.1"/>
    </source>
</evidence>
<reference evidence="2" key="1">
    <citation type="submission" date="2018-08" db="EMBL/GenBank/DDBJ databases">
        <authorList>
            <person name="Im W.T."/>
        </authorList>
    </citation>
    <scope>NUCLEOTIDE SEQUENCE [LARGE SCALE GENOMIC DNA]</scope>
    <source>
        <strain evidence="2">LA-28</strain>
    </source>
</reference>
<dbReference type="Proteomes" id="UP000262379">
    <property type="component" value="Unassembled WGS sequence"/>
</dbReference>
<gene>
    <name evidence="1" type="ORF">DY251_09930</name>
</gene>
<dbReference type="EMBL" id="QURN01000006">
    <property type="protein sequence ID" value="RFC67891.1"/>
    <property type="molecule type" value="Genomic_DNA"/>
</dbReference>
<organism evidence="1 2">
    <name type="scientific">Mesorhizobium denitrificans</name>
    <dbReference type="NCBI Taxonomy" id="2294114"/>
    <lineage>
        <taxon>Bacteria</taxon>
        <taxon>Pseudomonadati</taxon>
        <taxon>Pseudomonadota</taxon>
        <taxon>Alphaproteobacteria</taxon>
        <taxon>Hyphomicrobiales</taxon>
        <taxon>Phyllobacteriaceae</taxon>
        <taxon>Mesorhizobium</taxon>
    </lineage>
</organism>
<name>A0A371XF91_9HYPH</name>
<accession>A0A371XF91</accession>